<accession>A0A815VIU8</accession>
<evidence type="ECO:0000313" key="4">
    <source>
        <dbReference type="EMBL" id="CAF4396176.1"/>
    </source>
</evidence>
<dbReference type="OrthoDB" id="7698126at2759"/>
<keyword evidence="5" id="KW-1185">Reference proteome</keyword>
<dbReference type="AlphaFoldDB" id="A0A815VIU8"/>
<name>A0A815VIU8_9BILA</name>
<evidence type="ECO:0000313" key="5">
    <source>
        <dbReference type="Proteomes" id="UP000663829"/>
    </source>
</evidence>
<proteinExistence type="predicted"/>
<evidence type="ECO:0000313" key="1">
    <source>
        <dbReference type="EMBL" id="CAF1528413.1"/>
    </source>
</evidence>
<evidence type="ECO:0000313" key="3">
    <source>
        <dbReference type="EMBL" id="CAF4315180.1"/>
    </source>
</evidence>
<comment type="caution">
    <text evidence="2">The sequence shown here is derived from an EMBL/GenBank/DDBJ whole genome shotgun (WGS) entry which is preliminary data.</text>
</comment>
<dbReference type="Proteomes" id="UP000681722">
    <property type="component" value="Unassembled WGS sequence"/>
</dbReference>
<dbReference type="EMBL" id="CAJNOQ010025347">
    <property type="protein sequence ID" value="CAF1536322.1"/>
    <property type="molecule type" value="Genomic_DNA"/>
</dbReference>
<evidence type="ECO:0000313" key="2">
    <source>
        <dbReference type="EMBL" id="CAF1536322.1"/>
    </source>
</evidence>
<gene>
    <name evidence="2" type="ORF">GPM918_LOCUS38359</name>
    <name evidence="1" type="ORF">OVA965_LOCUS38126</name>
    <name evidence="4" type="ORF">SRO942_LOCUS39177</name>
    <name evidence="3" type="ORF">TMI583_LOCUS39281</name>
</gene>
<dbReference type="Proteomes" id="UP000677228">
    <property type="component" value="Unassembled WGS sequence"/>
</dbReference>
<reference evidence="2" key="1">
    <citation type="submission" date="2021-02" db="EMBL/GenBank/DDBJ databases">
        <authorList>
            <person name="Nowell W R."/>
        </authorList>
    </citation>
    <scope>NUCLEOTIDE SEQUENCE</scope>
</reference>
<dbReference type="EMBL" id="CAJOBA010059359">
    <property type="protein sequence ID" value="CAF4315180.1"/>
    <property type="molecule type" value="Genomic_DNA"/>
</dbReference>
<dbReference type="Proteomes" id="UP000663829">
    <property type="component" value="Unassembled WGS sequence"/>
</dbReference>
<dbReference type="Proteomes" id="UP000682733">
    <property type="component" value="Unassembled WGS sequence"/>
</dbReference>
<sequence length="88" mass="10123">SMHIYNLESVMQPLIRLGKSVATLTSDNGSDWSGKSPCNIFNYRELWKKLKLDAMILNSYTTGNSRYNPVERSMSPLLNWLVDITLKR</sequence>
<feature type="non-terminal residue" evidence="2">
    <location>
        <position position="1"/>
    </location>
</feature>
<dbReference type="EMBL" id="CAJNOK010037150">
    <property type="protein sequence ID" value="CAF1528413.1"/>
    <property type="molecule type" value="Genomic_DNA"/>
</dbReference>
<dbReference type="EMBL" id="CAJOBC010090951">
    <property type="protein sequence ID" value="CAF4396176.1"/>
    <property type="molecule type" value="Genomic_DNA"/>
</dbReference>
<protein>
    <submittedName>
        <fullName evidence="2">Uncharacterized protein</fullName>
    </submittedName>
</protein>
<organism evidence="2 5">
    <name type="scientific">Didymodactylos carnosus</name>
    <dbReference type="NCBI Taxonomy" id="1234261"/>
    <lineage>
        <taxon>Eukaryota</taxon>
        <taxon>Metazoa</taxon>
        <taxon>Spiralia</taxon>
        <taxon>Gnathifera</taxon>
        <taxon>Rotifera</taxon>
        <taxon>Eurotatoria</taxon>
        <taxon>Bdelloidea</taxon>
        <taxon>Philodinida</taxon>
        <taxon>Philodinidae</taxon>
        <taxon>Didymodactylos</taxon>
    </lineage>
</organism>